<dbReference type="PANTHER" id="PTHR40394">
    <property type="entry name" value="LIPOPROTEIN-RELATED"/>
    <property type="match status" value="1"/>
</dbReference>
<keyword evidence="1" id="KW-0472">Membrane</keyword>
<evidence type="ECO:0008006" key="4">
    <source>
        <dbReference type="Google" id="ProtNLM"/>
    </source>
</evidence>
<dbReference type="Pfam" id="PF11821">
    <property type="entry name" value="ActD"/>
    <property type="match status" value="1"/>
</dbReference>
<feature type="transmembrane region" description="Helical" evidence="1">
    <location>
        <begin position="98"/>
        <end position="121"/>
    </location>
</feature>
<dbReference type="Proteomes" id="UP001476282">
    <property type="component" value="Unassembled WGS sequence"/>
</dbReference>
<dbReference type="PANTHER" id="PTHR40394:SF2">
    <property type="entry name" value="QUINOL:CYTOCHROME C OXIDOREDUCTASE MEMBRANE PROTEIN"/>
    <property type="match status" value="1"/>
</dbReference>
<accession>A0ABP9UGR4</accession>
<name>A0ABP9UGR4_9BACT</name>
<dbReference type="EMBL" id="BAABRI010000001">
    <property type="protein sequence ID" value="GAA5480853.1"/>
    <property type="molecule type" value="Genomic_DNA"/>
</dbReference>
<evidence type="ECO:0000313" key="2">
    <source>
        <dbReference type="EMBL" id="GAA5480853.1"/>
    </source>
</evidence>
<comment type="caution">
    <text evidence="2">The sequence shown here is derived from an EMBL/GenBank/DDBJ whole genome shotgun (WGS) entry which is preliminary data.</text>
</comment>
<dbReference type="InterPro" id="IPR021776">
    <property type="entry name" value="ActD"/>
</dbReference>
<reference evidence="2 3" key="1">
    <citation type="submission" date="2024-02" db="EMBL/GenBank/DDBJ databases">
        <title>Haloferula sargassicola NBRC 104335.</title>
        <authorList>
            <person name="Ichikawa N."/>
            <person name="Katano-Makiyama Y."/>
            <person name="Hidaka K."/>
        </authorList>
    </citation>
    <scope>NUCLEOTIDE SEQUENCE [LARGE SCALE GENOMIC DNA]</scope>
    <source>
        <strain evidence="2 3">NBRC 104335</strain>
    </source>
</reference>
<evidence type="ECO:0000313" key="3">
    <source>
        <dbReference type="Proteomes" id="UP001476282"/>
    </source>
</evidence>
<evidence type="ECO:0000256" key="1">
    <source>
        <dbReference type="SAM" id="Phobius"/>
    </source>
</evidence>
<gene>
    <name evidence="2" type="ORF">Hsar01_00057</name>
</gene>
<keyword evidence="1" id="KW-0812">Transmembrane</keyword>
<keyword evidence="1" id="KW-1133">Transmembrane helix</keyword>
<protein>
    <recommendedName>
        <fullName evidence="4">DUF3341 domain-containing protein</fullName>
    </recommendedName>
</protein>
<dbReference type="RefSeq" id="WP_353565011.1">
    <property type="nucleotide sequence ID" value="NZ_BAABRI010000001.1"/>
</dbReference>
<proteinExistence type="predicted"/>
<organism evidence="2 3">
    <name type="scientific">Haloferula sargassicola</name>
    <dbReference type="NCBI Taxonomy" id="490096"/>
    <lineage>
        <taxon>Bacteria</taxon>
        <taxon>Pseudomonadati</taxon>
        <taxon>Verrucomicrobiota</taxon>
        <taxon>Verrucomicrobiia</taxon>
        <taxon>Verrucomicrobiales</taxon>
        <taxon>Verrucomicrobiaceae</taxon>
        <taxon>Haloferula</taxon>
    </lineage>
</organism>
<keyword evidence="3" id="KW-1185">Reference proteome</keyword>
<sequence length="178" mass="19688">MKPDDLHGIIASFETQEHLLAAARAARDAGFSPLDAYAPHPVEELTEALGHRRSRLPYFMFLGGLLGGVGGYFMQWYASVVDYPIDIGGRPLHSWPAFIPPTFELTVLGAAVTGFFGVFIASRLPKPYHPVFNLAEFSRASQDRYFLCIEAADADFQPENARRFLESQQALTVTAVPK</sequence>
<feature type="transmembrane region" description="Helical" evidence="1">
    <location>
        <begin position="58"/>
        <end position="78"/>
    </location>
</feature>